<dbReference type="InterPro" id="IPR003115">
    <property type="entry name" value="ParB_N"/>
</dbReference>
<evidence type="ECO:0000313" key="4">
    <source>
        <dbReference type="Proteomes" id="UP000254720"/>
    </source>
</evidence>
<gene>
    <name evidence="3" type="ORF">C8D86_1102</name>
</gene>
<comment type="caution">
    <text evidence="3">The sequence shown here is derived from an EMBL/GenBank/DDBJ whole genome shotgun (WGS) entry which is preliminary data.</text>
</comment>
<dbReference type="GO" id="GO:0005694">
    <property type="term" value="C:chromosome"/>
    <property type="evidence" value="ECO:0007669"/>
    <property type="project" value="TreeGrafter"/>
</dbReference>
<reference evidence="3 4" key="1">
    <citation type="submission" date="2018-07" db="EMBL/GenBank/DDBJ databases">
        <title>Genomic Encyclopedia of Type Strains, Phase IV (KMG-IV): sequencing the most valuable type-strain genomes for metagenomic binning, comparative biology and taxonomic classification.</title>
        <authorList>
            <person name="Goeker M."/>
        </authorList>
    </citation>
    <scope>NUCLEOTIDE SEQUENCE [LARGE SCALE GENOMIC DNA]</scope>
    <source>
        <strain evidence="3 4">DSM 16500</strain>
    </source>
</reference>
<dbReference type="SUPFAM" id="SSF109709">
    <property type="entry name" value="KorB DNA-binding domain-like"/>
    <property type="match status" value="1"/>
</dbReference>
<dbReference type="InterPro" id="IPR036086">
    <property type="entry name" value="ParB/Sulfiredoxin_sf"/>
</dbReference>
<feature type="domain" description="ParB-like N-terminal" evidence="2">
    <location>
        <begin position="51"/>
        <end position="147"/>
    </location>
</feature>
<dbReference type="Pfam" id="PF02195">
    <property type="entry name" value="ParB_N"/>
    <property type="match status" value="1"/>
</dbReference>
<dbReference type="GO" id="GO:0003677">
    <property type="term" value="F:DNA binding"/>
    <property type="evidence" value="ECO:0007669"/>
    <property type="project" value="InterPro"/>
</dbReference>
<dbReference type="Gene3D" id="3.90.1530.30">
    <property type="match status" value="1"/>
</dbReference>
<dbReference type="InterPro" id="IPR004437">
    <property type="entry name" value="ParB/RepB/Spo0J"/>
</dbReference>
<dbReference type="Proteomes" id="UP000254720">
    <property type="component" value="Unassembled WGS sequence"/>
</dbReference>
<protein>
    <submittedName>
        <fullName evidence="3">ParB family chromosome partitioning protein</fullName>
    </submittedName>
</protein>
<dbReference type="SUPFAM" id="SSF110849">
    <property type="entry name" value="ParB/Sulfiredoxin"/>
    <property type="match status" value="1"/>
</dbReference>
<sequence>MSKKKRFGISEALTRGLSETIHVVENNSGIFRNVVLPLSRIELDPDNPRKLAIDISDVRQGIRPDDPLYQRKQEELEKLKELAHTIKASGVINPVVVYKRGEYYRIVAGERRCLASLLASKQEIEARVFNEKPRGFELKLLQWVENTAREDLTLDERLGNVREIIREYQNQYGQTEVNASLLKNITGLSLSQTTYYLSALNAPADVQAHIQNGNIRNLDKAALIASVASPDVRKAAIEACVNGSSLKALRSMINQQKGFNKHPKVSQASKRGRSTRKINMGSTLSTDVIKTIVDSVIHHKKMDIYATRFSEIDWMDLRQVTKAFRQLIEILEVETAL</sequence>
<comment type="similarity">
    <text evidence="1">Belongs to the ParB family.</text>
</comment>
<dbReference type="GO" id="GO:0007059">
    <property type="term" value="P:chromosome segregation"/>
    <property type="evidence" value="ECO:0007669"/>
    <property type="project" value="TreeGrafter"/>
</dbReference>
<evidence type="ECO:0000259" key="2">
    <source>
        <dbReference type="SMART" id="SM00470"/>
    </source>
</evidence>
<dbReference type="OrthoDB" id="5645128at2"/>
<dbReference type="NCBIfam" id="TIGR00180">
    <property type="entry name" value="parB_part"/>
    <property type="match status" value="1"/>
</dbReference>
<dbReference type="EMBL" id="QQAX01000010">
    <property type="protein sequence ID" value="RDI43732.1"/>
    <property type="molecule type" value="Genomic_DNA"/>
</dbReference>
<evidence type="ECO:0000256" key="1">
    <source>
        <dbReference type="ARBA" id="ARBA00006295"/>
    </source>
</evidence>
<dbReference type="AlphaFoldDB" id="A0A370GIV4"/>
<dbReference type="InterPro" id="IPR050336">
    <property type="entry name" value="Chromosome_partition/occlusion"/>
</dbReference>
<dbReference type="RefSeq" id="WP_114834291.1">
    <property type="nucleotide sequence ID" value="NZ_LR699115.1"/>
</dbReference>
<proteinExistence type="inferred from homology"/>
<organism evidence="3 4">
    <name type="scientific">Aquicella lusitana</name>
    <dbReference type="NCBI Taxonomy" id="254246"/>
    <lineage>
        <taxon>Bacteria</taxon>
        <taxon>Pseudomonadati</taxon>
        <taxon>Pseudomonadota</taxon>
        <taxon>Gammaproteobacteria</taxon>
        <taxon>Legionellales</taxon>
        <taxon>Coxiellaceae</taxon>
        <taxon>Aquicella</taxon>
    </lineage>
</organism>
<dbReference type="SMART" id="SM00470">
    <property type="entry name" value="ParB"/>
    <property type="match status" value="1"/>
</dbReference>
<keyword evidence="4" id="KW-1185">Reference proteome</keyword>
<dbReference type="PANTHER" id="PTHR33375:SF1">
    <property type="entry name" value="CHROMOSOME-PARTITIONING PROTEIN PARB-RELATED"/>
    <property type="match status" value="1"/>
</dbReference>
<name>A0A370GIV4_9COXI</name>
<dbReference type="Gene3D" id="1.10.10.2830">
    <property type="match status" value="1"/>
</dbReference>
<accession>A0A370GIV4</accession>
<evidence type="ECO:0000313" key="3">
    <source>
        <dbReference type="EMBL" id="RDI43732.1"/>
    </source>
</evidence>
<dbReference type="PANTHER" id="PTHR33375">
    <property type="entry name" value="CHROMOSOME-PARTITIONING PROTEIN PARB-RELATED"/>
    <property type="match status" value="1"/>
</dbReference>